<sequence length="360" mass="37386">MLLAVLVVNGQSLRSVALEETAETSANASLGDLDGDGDLDIVLAKGRHWPLVDFILLNDGAGGFEQRHEVGGSADRTYTAALADLDGDADLDLVVGNDRPDDKRVYFNDGDGHFRLVGTFGDSEWPTRNVTVADLNGDKRPEIIVANRGGPDNLSANYVCFNDGTGAFPVCDMLSGESATTIAAGDLTGDGSVDLFVPHRDGGQSYLFVNDGKGGFDEQHSVGPSRMATRAVALGDLDSDGLLDIIVGDGVEGGVRLYINRGDASFEESRMIGARGDRVFALAVADVDGDGDEDVVVGNSRSPSAILSNDGSGDGFTLTRFGDAEGAVYGLAIGDVDGDGVADIVAGRSDAPNTLYLGCC</sequence>
<dbReference type="PANTHER" id="PTHR44103:SF1">
    <property type="entry name" value="PROPROTEIN CONVERTASE P"/>
    <property type="match status" value="1"/>
</dbReference>
<dbReference type="Gene3D" id="2.130.10.130">
    <property type="entry name" value="Integrin alpha, N-terminal"/>
    <property type="match status" value="2"/>
</dbReference>
<dbReference type="InterPro" id="IPR013517">
    <property type="entry name" value="FG-GAP"/>
</dbReference>
<name>A0A381YXH0_9ZZZZ</name>
<evidence type="ECO:0000313" key="2">
    <source>
        <dbReference type="EMBL" id="SVA81644.1"/>
    </source>
</evidence>
<organism evidence="2">
    <name type="scientific">marine metagenome</name>
    <dbReference type="NCBI Taxonomy" id="408172"/>
    <lineage>
        <taxon>unclassified sequences</taxon>
        <taxon>metagenomes</taxon>
        <taxon>ecological metagenomes</taxon>
    </lineage>
</organism>
<dbReference type="PANTHER" id="PTHR44103">
    <property type="entry name" value="PROPROTEIN CONVERTASE P"/>
    <property type="match status" value="1"/>
</dbReference>
<evidence type="ECO:0000256" key="1">
    <source>
        <dbReference type="ARBA" id="ARBA00022729"/>
    </source>
</evidence>
<dbReference type="InterPro" id="IPR028994">
    <property type="entry name" value="Integrin_alpha_N"/>
</dbReference>
<protein>
    <recommendedName>
        <fullName evidence="3">VCBS repeat-containing protein</fullName>
    </recommendedName>
</protein>
<accession>A0A381YXH0</accession>
<proteinExistence type="predicted"/>
<dbReference type="Pfam" id="PF13517">
    <property type="entry name" value="FG-GAP_3"/>
    <property type="match status" value="2"/>
</dbReference>
<gene>
    <name evidence="2" type="ORF">METZ01_LOCUS134498</name>
</gene>
<reference evidence="2" key="1">
    <citation type="submission" date="2018-05" db="EMBL/GenBank/DDBJ databases">
        <authorList>
            <person name="Lanie J.A."/>
            <person name="Ng W.-L."/>
            <person name="Kazmierczak K.M."/>
            <person name="Andrzejewski T.M."/>
            <person name="Davidsen T.M."/>
            <person name="Wayne K.J."/>
            <person name="Tettelin H."/>
            <person name="Glass J.I."/>
            <person name="Rusch D."/>
            <person name="Podicherti R."/>
            <person name="Tsui H.-C.T."/>
            <person name="Winkler M.E."/>
        </authorList>
    </citation>
    <scope>NUCLEOTIDE SEQUENCE</scope>
</reference>
<keyword evidence="1" id="KW-0732">Signal</keyword>
<dbReference type="AlphaFoldDB" id="A0A381YXH0"/>
<dbReference type="SUPFAM" id="SSF69318">
    <property type="entry name" value="Integrin alpha N-terminal domain"/>
    <property type="match status" value="2"/>
</dbReference>
<evidence type="ECO:0008006" key="3">
    <source>
        <dbReference type="Google" id="ProtNLM"/>
    </source>
</evidence>
<dbReference type="EMBL" id="UINC01019295">
    <property type="protein sequence ID" value="SVA81644.1"/>
    <property type="molecule type" value="Genomic_DNA"/>
</dbReference>